<proteinExistence type="predicted"/>
<dbReference type="Proteomes" id="UP000321580">
    <property type="component" value="Unassembled WGS sequence"/>
</dbReference>
<dbReference type="EMBL" id="VOOR01000120">
    <property type="protein sequence ID" value="TXB57631.1"/>
    <property type="molecule type" value="Genomic_DNA"/>
</dbReference>
<name>A0A5C6RH28_9BACT</name>
<evidence type="ECO:0000313" key="1">
    <source>
        <dbReference type="EMBL" id="TXB57631.1"/>
    </source>
</evidence>
<organism evidence="1 2">
    <name type="scientific">Phaeodactylibacter luteus</name>
    <dbReference type="NCBI Taxonomy" id="1564516"/>
    <lineage>
        <taxon>Bacteria</taxon>
        <taxon>Pseudomonadati</taxon>
        <taxon>Bacteroidota</taxon>
        <taxon>Saprospiria</taxon>
        <taxon>Saprospirales</taxon>
        <taxon>Haliscomenobacteraceae</taxon>
        <taxon>Phaeodactylibacter</taxon>
    </lineage>
</organism>
<reference evidence="1 2" key="1">
    <citation type="submission" date="2019-08" db="EMBL/GenBank/DDBJ databases">
        <title>Genome of Phaeodactylibacter luteus.</title>
        <authorList>
            <person name="Bowman J.P."/>
        </authorList>
    </citation>
    <scope>NUCLEOTIDE SEQUENCE [LARGE SCALE GENOMIC DNA]</scope>
    <source>
        <strain evidence="1 2">KCTC 42180</strain>
    </source>
</reference>
<protein>
    <submittedName>
        <fullName evidence="1">Uncharacterized protein</fullName>
    </submittedName>
</protein>
<evidence type="ECO:0000313" key="2">
    <source>
        <dbReference type="Proteomes" id="UP000321580"/>
    </source>
</evidence>
<gene>
    <name evidence="1" type="ORF">FRY97_21695</name>
</gene>
<dbReference type="AlphaFoldDB" id="A0A5C6RH28"/>
<keyword evidence="2" id="KW-1185">Reference proteome</keyword>
<sequence>MIQVLYDLSKGRWRTAAQAQLLTGQAHYYFMCRPGSVRRPGTDAKEAGPFIWNVSRQTALPIIKSGCIDAFSFTKGLLAQPRSGLLGQ</sequence>
<comment type="caution">
    <text evidence="1">The sequence shown here is derived from an EMBL/GenBank/DDBJ whole genome shotgun (WGS) entry which is preliminary data.</text>
</comment>
<accession>A0A5C6RH28</accession>